<evidence type="ECO:0000313" key="3">
    <source>
        <dbReference type="EMBL" id="CQD03433.1"/>
    </source>
</evidence>
<evidence type="ECO:0000313" key="4">
    <source>
        <dbReference type="Proteomes" id="UP000199251"/>
    </source>
</evidence>
<keyword evidence="2" id="KW-0560">Oxidoreductase</keyword>
<name>A0A0E4GVB6_MYCLN</name>
<dbReference type="InterPro" id="IPR002347">
    <property type="entry name" value="SDR_fam"/>
</dbReference>
<protein>
    <submittedName>
        <fullName evidence="3">Short-chain dehydrogenase/reductase SDR</fullName>
    </submittedName>
</protein>
<dbReference type="STRING" id="141349.BN1232_00424"/>
<dbReference type="PANTHER" id="PTHR42901:SF1">
    <property type="entry name" value="ALCOHOL DEHYDROGENASE"/>
    <property type="match status" value="1"/>
</dbReference>
<dbReference type="AlphaFoldDB" id="A0A0E4GVB6"/>
<reference evidence="3 4" key="1">
    <citation type="submission" date="2015-03" db="EMBL/GenBank/DDBJ databases">
        <authorList>
            <person name="Urmite Genomes"/>
        </authorList>
    </citation>
    <scope>NUCLEOTIDE SEQUENCE [LARGE SCALE GENOMIC DNA]</scope>
    <source>
        <strain evidence="3 4">CSUR P1491</strain>
    </source>
</reference>
<accession>A0A0E4GVB6</accession>
<dbReference type="GO" id="GO:0016491">
    <property type="term" value="F:oxidoreductase activity"/>
    <property type="evidence" value="ECO:0007669"/>
    <property type="project" value="UniProtKB-KW"/>
</dbReference>
<evidence type="ECO:0000256" key="2">
    <source>
        <dbReference type="ARBA" id="ARBA00023002"/>
    </source>
</evidence>
<organism evidence="3 4">
    <name type="scientific">Mycobacterium lentiflavum</name>
    <dbReference type="NCBI Taxonomy" id="141349"/>
    <lineage>
        <taxon>Bacteria</taxon>
        <taxon>Bacillati</taxon>
        <taxon>Actinomycetota</taxon>
        <taxon>Actinomycetes</taxon>
        <taxon>Mycobacteriales</taxon>
        <taxon>Mycobacteriaceae</taxon>
        <taxon>Mycobacterium</taxon>
        <taxon>Mycobacterium simiae complex</taxon>
    </lineage>
</organism>
<evidence type="ECO:0000256" key="1">
    <source>
        <dbReference type="ARBA" id="ARBA00006484"/>
    </source>
</evidence>
<dbReference type="Pfam" id="PF00106">
    <property type="entry name" value="adh_short"/>
    <property type="match status" value="1"/>
</dbReference>
<comment type="similarity">
    <text evidence="1">Belongs to the short-chain dehydrogenases/reductases (SDR) family.</text>
</comment>
<dbReference type="PRINTS" id="PR00081">
    <property type="entry name" value="GDHRDH"/>
</dbReference>
<dbReference type="SUPFAM" id="SSF51735">
    <property type="entry name" value="NAD(P)-binding Rossmann-fold domains"/>
    <property type="match status" value="1"/>
</dbReference>
<dbReference type="EMBL" id="CTEE01000001">
    <property type="protein sequence ID" value="CQD03433.1"/>
    <property type="molecule type" value="Genomic_DNA"/>
</dbReference>
<dbReference type="CDD" id="cd05233">
    <property type="entry name" value="SDR_c"/>
    <property type="match status" value="1"/>
</dbReference>
<dbReference type="PANTHER" id="PTHR42901">
    <property type="entry name" value="ALCOHOL DEHYDROGENASE"/>
    <property type="match status" value="1"/>
</dbReference>
<gene>
    <name evidence="3" type="ORF">BN1232_00424</name>
</gene>
<dbReference type="Proteomes" id="UP000199251">
    <property type="component" value="Unassembled WGS sequence"/>
</dbReference>
<dbReference type="Gene3D" id="3.40.50.720">
    <property type="entry name" value="NAD(P)-binding Rossmann-like Domain"/>
    <property type="match status" value="1"/>
</dbReference>
<sequence>MSRRVGKRYSFYRDIEAAKFIGVAAINSVDAPYLNQWMSSQAGVAPAEFVMEASTHMNRPNQTDAGALAGSTAIVTGASRGFGRAIAAALTEVGAEVVGVARTAALLDEVRGQLGDAFVPVVADAADPATASALIDKYTPRTLVLCAGSAPQMRPLQEHSWETFSANWNVDVAQAFHWTRYALARPLAPGSSVILMSSGAAVNGSPLSGGYAGAKSTVKFIGSYAAGESDRAGLGITFVSVLPRLTAATELGAKAAAAYAERQGVDLDTFVASTGPALTAELVGTSVLAIAGAEPGQHGAYLLTASGLSSLS</sequence>
<proteinExistence type="inferred from homology"/>
<dbReference type="InterPro" id="IPR036291">
    <property type="entry name" value="NAD(P)-bd_dom_sf"/>
</dbReference>